<proteinExistence type="predicted"/>
<accession>A0A1M7SQX0</accession>
<keyword evidence="5" id="KW-1185">Reference proteome</keyword>
<feature type="compositionally biased region" description="Basic residues" evidence="2">
    <location>
        <begin position="41"/>
        <end position="51"/>
    </location>
</feature>
<feature type="region of interest" description="Disordered" evidence="2">
    <location>
        <begin position="1"/>
        <end position="152"/>
    </location>
</feature>
<keyword evidence="1" id="KW-0863">Zinc-finger</keyword>
<evidence type="ECO:0000259" key="3">
    <source>
        <dbReference type="PROSITE" id="PS50966"/>
    </source>
</evidence>
<feature type="compositionally biased region" description="Polar residues" evidence="2">
    <location>
        <begin position="133"/>
        <end position="147"/>
    </location>
</feature>
<dbReference type="RefSeq" id="WP_072696851.1">
    <property type="nucleotide sequence ID" value="NZ_FRDI01000004.1"/>
</dbReference>
<dbReference type="OrthoDB" id="188274at2"/>
<dbReference type="AlphaFoldDB" id="A0A1M7SQX0"/>
<evidence type="ECO:0000313" key="5">
    <source>
        <dbReference type="Proteomes" id="UP000186469"/>
    </source>
</evidence>
<sequence>MPNTNIQPKEFENNHNEKNTTHNKKTKPHTKMTEPKPLTGNRKRALFKRNRVNSPKVLNETKQHTIPSKNHIQTTESQDPLTNNVHNIPPNKRTIRKTLHKKQPLSNSKRNIATDSEIKKNQSIQTHAEFEPQINSFLSQTQRPKPNQTEKFERDKLARKINELNQKDKHCFYVYEDKLRPQLISTKYELAKKSNTLFYSALDNKLNTAQNACKNILLQENKTEQKPEQNNKPTFIKNFDDDASKFLLEENNQFKRHTLQNSRYTQQQQEKKYNRTKILPPPKDGIKIRNNSNIKNWWTNLWLDNIEQYIHSPQLMEQAKQYAKDGHITQIAIDKGQIKALVQGSRLYSLNIKFSPLKEKAWHIIGRVLGSQAELAARLLNGELPEEVNTALIKAGFSLIPQIDHEFQPHCSCANKDKICKHVLAVYYLLSEEIENHPLLLLKLRGKERRELISLILNNASRHKDIGGNNNFKQNDEITEAEEQDNNNQTETKPQESSLSKILNTCSEPLPTIPDLFWGKILSIQALPTFETASAPKTPDAILNQLGTFPFWRGDKDLNQELSTVYQLAVKENDDSDSLYA</sequence>
<keyword evidence="1" id="KW-0862">Zinc</keyword>
<feature type="region of interest" description="Disordered" evidence="2">
    <location>
        <begin position="262"/>
        <end position="285"/>
    </location>
</feature>
<evidence type="ECO:0000256" key="2">
    <source>
        <dbReference type="SAM" id="MobiDB-lite"/>
    </source>
</evidence>
<organism evidence="4 5">
    <name type="scientific">Desulfovibrio litoralis DSM 11393</name>
    <dbReference type="NCBI Taxonomy" id="1121455"/>
    <lineage>
        <taxon>Bacteria</taxon>
        <taxon>Pseudomonadati</taxon>
        <taxon>Thermodesulfobacteriota</taxon>
        <taxon>Desulfovibrionia</taxon>
        <taxon>Desulfovibrionales</taxon>
        <taxon>Desulfovibrionaceae</taxon>
        <taxon>Desulfovibrio</taxon>
    </lineage>
</organism>
<keyword evidence="1" id="KW-0479">Metal-binding</keyword>
<dbReference type="PANTHER" id="PTHR38133:SF1">
    <property type="entry name" value="SLR1429 PROTEIN"/>
    <property type="match status" value="1"/>
</dbReference>
<feature type="compositionally biased region" description="Polar residues" evidence="2">
    <location>
        <begin position="64"/>
        <end position="86"/>
    </location>
</feature>
<feature type="compositionally biased region" description="Basic residues" evidence="2">
    <location>
        <begin position="93"/>
        <end position="103"/>
    </location>
</feature>
<reference evidence="4 5" key="1">
    <citation type="submission" date="2016-12" db="EMBL/GenBank/DDBJ databases">
        <authorList>
            <person name="Song W.-J."/>
            <person name="Kurnit D.M."/>
        </authorList>
    </citation>
    <scope>NUCLEOTIDE SEQUENCE [LARGE SCALE GENOMIC DNA]</scope>
    <source>
        <strain evidence="4 5">DSM 11393</strain>
    </source>
</reference>
<dbReference type="PANTHER" id="PTHR38133">
    <property type="entry name" value="SLR1429 PROTEIN"/>
    <property type="match status" value="1"/>
</dbReference>
<dbReference type="Proteomes" id="UP000186469">
    <property type="component" value="Unassembled WGS sequence"/>
</dbReference>
<feature type="compositionally biased region" description="Polar residues" evidence="2">
    <location>
        <begin position="104"/>
        <end position="114"/>
    </location>
</feature>
<dbReference type="InterPro" id="IPR007527">
    <property type="entry name" value="Znf_SWIM"/>
</dbReference>
<feature type="compositionally biased region" description="Basic residues" evidence="2">
    <location>
        <begin position="21"/>
        <end position="30"/>
    </location>
</feature>
<name>A0A1M7SQX0_9BACT</name>
<dbReference type="PROSITE" id="PS50966">
    <property type="entry name" value="ZF_SWIM"/>
    <property type="match status" value="1"/>
</dbReference>
<dbReference type="EMBL" id="FRDI01000004">
    <property type="protein sequence ID" value="SHN60869.1"/>
    <property type="molecule type" value="Genomic_DNA"/>
</dbReference>
<feature type="compositionally biased region" description="Basic and acidic residues" evidence="2">
    <location>
        <begin position="9"/>
        <end position="20"/>
    </location>
</feature>
<gene>
    <name evidence="4" type="ORF">SAMN02745728_01166</name>
</gene>
<dbReference type="STRING" id="1121455.SAMN02745728_01166"/>
<evidence type="ECO:0000256" key="1">
    <source>
        <dbReference type="PROSITE-ProRule" id="PRU00325"/>
    </source>
</evidence>
<feature type="domain" description="SWIM-type" evidence="3">
    <location>
        <begin position="397"/>
        <end position="431"/>
    </location>
</feature>
<dbReference type="GO" id="GO:0008270">
    <property type="term" value="F:zinc ion binding"/>
    <property type="evidence" value="ECO:0007669"/>
    <property type="project" value="UniProtKB-KW"/>
</dbReference>
<evidence type="ECO:0000313" key="4">
    <source>
        <dbReference type="EMBL" id="SHN60869.1"/>
    </source>
</evidence>
<protein>
    <submittedName>
        <fullName evidence="4">Uncharacterized conserved protein, contains Zn finger domain</fullName>
    </submittedName>
</protein>